<dbReference type="Proteomes" id="UP000478183">
    <property type="component" value="Unassembled WGS sequence"/>
</dbReference>
<dbReference type="EMBL" id="WMIE01000018">
    <property type="protein sequence ID" value="MTH79637.1"/>
    <property type="molecule type" value="Genomic_DNA"/>
</dbReference>
<name>A0A6L6JGE0_9RHOB</name>
<reference evidence="2 3" key="1">
    <citation type="submission" date="2019-11" db="EMBL/GenBank/DDBJ databases">
        <authorList>
            <person name="Dong K."/>
        </authorList>
    </citation>
    <scope>NUCLEOTIDE SEQUENCE [LARGE SCALE GENOMIC DNA]</scope>
    <source>
        <strain evidence="2 3">NBRC 111993</strain>
    </source>
</reference>
<evidence type="ECO:0000313" key="2">
    <source>
        <dbReference type="EMBL" id="MTH79637.1"/>
    </source>
</evidence>
<protein>
    <submittedName>
        <fullName evidence="2">Uncharacterized protein</fullName>
    </submittedName>
</protein>
<keyword evidence="1" id="KW-0812">Transmembrane</keyword>
<dbReference type="AlphaFoldDB" id="A0A6L6JGE0"/>
<evidence type="ECO:0000313" key="3">
    <source>
        <dbReference type="Proteomes" id="UP000478183"/>
    </source>
</evidence>
<dbReference type="RefSeq" id="WP_155096990.1">
    <property type="nucleotide sequence ID" value="NZ_WMIE01000018.1"/>
</dbReference>
<organism evidence="2 3">
    <name type="scientific">Paracoccus aestuariivivens</name>
    <dbReference type="NCBI Taxonomy" id="1820333"/>
    <lineage>
        <taxon>Bacteria</taxon>
        <taxon>Pseudomonadati</taxon>
        <taxon>Pseudomonadota</taxon>
        <taxon>Alphaproteobacteria</taxon>
        <taxon>Rhodobacterales</taxon>
        <taxon>Paracoccaceae</taxon>
        <taxon>Paracoccus</taxon>
    </lineage>
</organism>
<keyword evidence="3" id="KW-1185">Reference proteome</keyword>
<evidence type="ECO:0000256" key="1">
    <source>
        <dbReference type="SAM" id="Phobius"/>
    </source>
</evidence>
<keyword evidence="1" id="KW-0472">Membrane</keyword>
<sequence length="103" mass="10765">MPRLIHLYLVSILVGAGLGAVFTGLLVGLDVAGLRHLLTGSGSGLIGLFMLMFFHAALFSGVQFAISVMLMGNRNAQPPHGRGRLVIGKNATVLSPANAGNRR</sequence>
<gene>
    <name evidence="2" type="ORF">GL286_18145</name>
</gene>
<keyword evidence="1" id="KW-1133">Transmembrane helix</keyword>
<feature type="transmembrane region" description="Helical" evidence="1">
    <location>
        <begin position="49"/>
        <end position="72"/>
    </location>
</feature>
<dbReference type="OrthoDB" id="8115457at2"/>
<accession>A0A6L6JGE0</accession>
<feature type="transmembrane region" description="Helical" evidence="1">
    <location>
        <begin position="7"/>
        <end position="29"/>
    </location>
</feature>
<proteinExistence type="predicted"/>
<comment type="caution">
    <text evidence="2">The sequence shown here is derived from an EMBL/GenBank/DDBJ whole genome shotgun (WGS) entry which is preliminary data.</text>
</comment>